<evidence type="ECO:0000313" key="2">
    <source>
        <dbReference type="Proteomes" id="UP000275408"/>
    </source>
</evidence>
<keyword evidence="2" id="KW-1185">Reference proteome</keyword>
<evidence type="ECO:0000313" key="1">
    <source>
        <dbReference type="EMBL" id="RMX41529.1"/>
    </source>
</evidence>
<comment type="caution">
    <text evidence="1">The sequence shown here is derived from an EMBL/GenBank/DDBJ whole genome shotgun (WGS) entry which is preliminary data.</text>
</comment>
<gene>
    <name evidence="1" type="ORF">pdam_00013063</name>
</gene>
<sequence length="79" mass="9118">MSRLTTWVLKGNISEQGSRGWEISYLDLCTIFHFAFLWDGICDYNSFQITFLNSPQSRTREDSMCQYSINFGSTSISQS</sequence>
<reference evidence="1 2" key="1">
    <citation type="journal article" date="2018" name="Sci. Rep.">
        <title>Comparative analysis of the Pocillopora damicornis genome highlights role of immune system in coral evolution.</title>
        <authorList>
            <person name="Cunning R."/>
            <person name="Bay R.A."/>
            <person name="Gillette P."/>
            <person name="Baker A.C."/>
            <person name="Traylor-Knowles N."/>
        </authorList>
    </citation>
    <scope>NUCLEOTIDE SEQUENCE [LARGE SCALE GENOMIC DNA]</scope>
    <source>
        <strain evidence="1">RSMAS</strain>
        <tissue evidence="1">Whole animal</tissue>
    </source>
</reference>
<accession>A0A3M6TJL2</accession>
<name>A0A3M6TJL2_POCDA</name>
<feature type="non-terminal residue" evidence="1">
    <location>
        <position position="79"/>
    </location>
</feature>
<proteinExistence type="predicted"/>
<dbReference type="AlphaFoldDB" id="A0A3M6TJL2"/>
<organism evidence="1 2">
    <name type="scientific">Pocillopora damicornis</name>
    <name type="common">Cauliflower coral</name>
    <name type="synonym">Millepora damicornis</name>
    <dbReference type="NCBI Taxonomy" id="46731"/>
    <lineage>
        <taxon>Eukaryota</taxon>
        <taxon>Metazoa</taxon>
        <taxon>Cnidaria</taxon>
        <taxon>Anthozoa</taxon>
        <taxon>Hexacorallia</taxon>
        <taxon>Scleractinia</taxon>
        <taxon>Astrocoeniina</taxon>
        <taxon>Pocilloporidae</taxon>
        <taxon>Pocillopora</taxon>
    </lineage>
</organism>
<protein>
    <submittedName>
        <fullName evidence="1">Uncharacterized protein</fullName>
    </submittedName>
</protein>
<dbReference type="Proteomes" id="UP000275408">
    <property type="component" value="Unassembled WGS sequence"/>
</dbReference>
<dbReference type="EMBL" id="RCHS01003480">
    <property type="protein sequence ID" value="RMX41529.1"/>
    <property type="molecule type" value="Genomic_DNA"/>
</dbReference>